<comment type="caution">
    <text evidence="4">The sequence shown here is derived from an EMBL/GenBank/DDBJ whole genome shotgun (WGS) entry which is preliminary data.</text>
</comment>
<dbReference type="Pfam" id="PF18050">
    <property type="entry name" value="Cyclophil_like2"/>
    <property type="match status" value="1"/>
</dbReference>
<evidence type="ECO:0000313" key="4">
    <source>
        <dbReference type="EMBL" id="CAG7651851.1"/>
    </source>
</evidence>
<accession>A0A916KAK3</accession>
<dbReference type="InterPro" id="IPR041183">
    <property type="entry name" value="Cyclophilin-like"/>
</dbReference>
<name>A0A916KAK3_9BACL</name>
<keyword evidence="5" id="KW-1185">Reference proteome</keyword>
<keyword evidence="2" id="KW-0732">Signal</keyword>
<dbReference type="RefSeq" id="WP_246627739.1">
    <property type="nucleotide sequence ID" value="NZ_CAJVAS010000064.1"/>
</dbReference>
<organism evidence="4 5">
    <name type="scientific">Paenibacillus solanacearum</name>
    <dbReference type="NCBI Taxonomy" id="2048548"/>
    <lineage>
        <taxon>Bacteria</taxon>
        <taxon>Bacillati</taxon>
        <taxon>Bacillota</taxon>
        <taxon>Bacilli</taxon>
        <taxon>Bacillales</taxon>
        <taxon>Paenibacillaceae</taxon>
        <taxon>Paenibacillus</taxon>
    </lineage>
</organism>
<feature type="region of interest" description="Disordered" evidence="1">
    <location>
        <begin position="23"/>
        <end position="66"/>
    </location>
</feature>
<dbReference type="AlphaFoldDB" id="A0A916KAK3"/>
<evidence type="ECO:0000259" key="3">
    <source>
        <dbReference type="Pfam" id="PF18050"/>
    </source>
</evidence>
<reference evidence="4" key="1">
    <citation type="submission" date="2021-06" db="EMBL/GenBank/DDBJ databases">
        <authorList>
            <person name="Criscuolo A."/>
        </authorList>
    </citation>
    <scope>NUCLEOTIDE SEQUENCE</scope>
    <source>
        <strain evidence="4">CIP111600</strain>
    </source>
</reference>
<gene>
    <name evidence="4" type="ORF">PAESOLCIP111_06406</name>
</gene>
<dbReference type="Proteomes" id="UP000693672">
    <property type="component" value="Unassembled WGS sequence"/>
</dbReference>
<sequence length="173" mass="19094">MKQVLSLLLVLMMAFPCASYDGKDGSTSKGDDNMSNNRAANQAGTTNETNNQAAQPAAPSDAEHNRAKEVRIKLTFNNEEFIVKMVDHPTSRDFLSRLPLTLTFKEFGGFEKLSVLDEGLSTESAPPGDDPEVGDFGYYAPWKDVMIESDPEELTAKLEAMHDDFTVTIQKID</sequence>
<evidence type="ECO:0000256" key="1">
    <source>
        <dbReference type="SAM" id="MobiDB-lite"/>
    </source>
</evidence>
<dbReference type="EMBL" id="CAJVAS010000064">
    <property type="protein sequence ID" value="CAG7651851.1"/>
    <property type="molecule type" value="Genomic_DNA"/>
</dbReference>
<evidence type="ECO:0000313" key="5">
    <source>
        <dbReference type="Proteomes" id="UP000693672"/>
    </source>
</evidence>
<feature type="compositionally biased region" description="Basic and acidic residues" evidence="1">
    <location>
        <begin position="23"/>
        <end position="32"/>
    </location>
</feature>
<feature type="compositionally biased region" description="Polar residues" evidence="1">
    <location>
        <begin position="33"/>
        <end position="54"/>
    </location>
</feature>
<protein>
    <recommendedName>
        <fullName evidence="3">Cyclophilin-like domain-containing protein</fullName>
    </recommendedName>
</protein>
<feature type="chain" id="PRO_5037892898" description="Cyclophilin-like domain-containing protein" evidence="2">
    <location>
        <begin position="21"/>
        <end position="173"/>
    </location>
</feature>
<feature type="domain" description="Cyclophilin-like" evidence="3">
    <location>
        <begin position="74"/>
        <end position="147"/>
    </location>
</feature>
<feature type="signal peptide" evidence="2">
    <location>
        <begin position="1"/>
        <end position="20"/>
    </location>
</feature>
<proteinExistence type="predicted"/>
<evidence type="ECO:0000256" key="2">
    <source>
        <dbReference type="SAM" id="SignalP"/>
    </source>
</evidence>